<organism evidence="1 2">
    <name type="scientific">Mycobacterium kyorinense</name>
    <dbReference type="NCBI Taxonomy" id="487514"/>
    <lineage>
        <taxon>Bacteria</taxon>
        <taxon>Bacillati</taxon>
        <taxon>Actinomycetota</taxon>
        <taxon>Actinomycetes</taxon>
        <taxon>Mycobacteriales</taxon>
        <taxon>Mycobacteriaceae</taxon>
        <taxon>Mycobacterium</taxon>
    </lineage>
</organism>
<sequence length="94" mass="10649">MYYILTVCRDRERSGHQLVVHWDDDDPNTVIAQTFTAKAITNDVIEQAAARIGFRVVSTDSDNAARGWALVTRFDSDRPFFNPADRSWSSVASR</sequence>
<dbReference type="AlphaFoldDB" id="A0A1X1Y173"/>
<protein>
    <submittedName>
        <fullName evidence="1">Uncharacterized protein</fullName>
    </submittedName>
</protein>
<comment type="caution">
    <text evidence="1">The sequence shown here is derived from an EMBL/GenBank/DDBJ whole genome shotgun (WGS) entry which is preliminary data.</text>
</comment>
<accession>A0A1X1Y173</accession>
<reference evidence="1 2" key="1">
    <citation type="submission" date="2016-01" db="EMBL/GenBank/DDBJ databases">
        <title>The new phylogeny of the genus Mycobacterium.</title>
        <authorList>
            <person name="Tarcisio F."/>
            <person name="Conor M."/>
            <person name="Antonella G."/>
            <person name="Elisabetta G."/>
            <person name="Giulia F.S."/>
            <person name="Sara T."/>
            <person name="Anna F."/>
            <person name="Clotilde B."/>
            <person name="Roberto B."/>
            <person name="Veronica D.S."/>
            <person name="Fabio R."/>
            <person name="Monica P."/>
            <person name="Olivier J."/>
            <person name="Enrico T."/>
            <person name="Nicola S."/>
        </authorList>
    </citation>
    <scope>NUCLEOTIDE SEQUENCE [LARGE SCALE GENOMIC DNA]</scope>
    <source>
        <strain evidence="1 2">DSM 45166</strain>
    </source>
</reference>
<dbReference type="OrthoDB" id="4732841at2"/>
<evidence type="ECO:0000313" key="1">
    <source>
        <dbReference type="EMBL" id="ORW04862.1"/>
    </source>
</evidence>
<dbReference type="RefSeq" id="WP_139807223.1">
    <property type="nucleotide sequence ID" value="NZ_LQPE01000097.1"/>
</dbReference>
<name>A0A1X1Y173_9MYCO</name>
<gene>
    <name evidence="1" type="ORF">AWC14_02380</name>
</gene>
<evidence type="ECO:0000313" key="2">
    <source>
        <dbReference type="Proteomes" id="UP000193487"/>
    </source>
</evidence>
<proteinExistence type="predicted"/>
<dbReference type="Proteomes" id="UP000193487">
    <property type="component" value="Unassembled WGS sequence"/>
</dbReference>
<keyword evidence="2" id="KW-1185">Reference proteome</keyword>
<dbReference type="EMBL" id="LQPE01000097">
    <property type="protein sequence ID" value="ORW04862.1"/>
    <property type="molecule type" value="Genomic_DNA"/>
</dbReference>